<dbReference type="GO" id="GO:0006139">
    <property type="term" value="P:nucleobase-containing compound metabolic process"/>
    <property type="evidence" value="ECO:0007669"/>
    <property type="project" value="InterPro"/>
</dbReference>
<gene>
    <name evidence="5" type="ORF">OFUS_LOCUS24131</name>
</gene>
<evidence type="ECO:0000313" key="5">
    <source>
        <dbReference type="EMBL" id="CAH1800209.1"/>
    </source>
</evidence>
<dbReference type="OrthoDB" id="6285915at2759"/>
<feature type="non-terminal residue" evidence="5">
    <location>
        <position position="1"/>
    </location>
</feature>
<keyword evidence="2" id="KW-0547">Nucleotide-binding</keyword>
<dbReference type="Proteomes" id="UP000749559">
    <property type="component" value="Unassembled WGS sequence"/>
</dbReference>
<dbReference type="AlphaFoldDB" id="A0A8J1TAQ8"/>
<feature type="compositionally biased region" description="Acidic residues" evidence="4">
    <location>
        <begin position="129"/>
        <end position="149"/>
    </location>
</feature>
<accession>A0A8J1TAQ8</accession>
<dbReference type="GO" id="GO:0019205">
    <property type="term" value="F:nucleobase-containing compound kinase activity"/>
    <property type="evidence" value="ECO:0007669"/>
    <property type="project" value="InterPro"/>
</dbReference>
<dbReference type="GO" id="GO:0005524">
    <property type="term" value="F:ATP binding"/>
    <property type="evidence" value="ECO:0007669"/>
    <property type="project" value="InterPro"/>
</dbReference>
<evidence type="ECO:0000256" key="2">
    <source>
        <dbReference type="ARBA" id="ARBA00022741"/>
    </source>
</evidence>
<proteinExistence type="predicted"/>
<feature type="compositionally biased region" description="Basic and acidic residues" evidence="4">
    <location>
        <begin position="104"/>
        <end position="128"/>
    </location>
</feature>
<keyword evidence="1" id="KW-0808">Transferase</keyword>
<reference evidence="5" key="1">
    <citation type="submission" date="2022-03" db="EMBL/GenBank/DDBJ databases">
        <authorList>
            <person name="Martin C."/>
        </authorList>
    </citation>
    <scope>NUCLEOTIDE SEQUENCE</scope>
</reference>
<evidence type="ECO:0000313" key="6">
    <source>
        <dbReference type="Proteomes" id="UP000749559"/>
    </source>
</evidence>
<dbReference type="InterPro" id="IPR000850">
    <property type="entry name" value="Adenylat/UMP-CMP_kin"/>
</dbReference>
<dbReference type="SUPFAM" id="SSF52540">
    <property type="entry name" value="P-loop containing nucleoside triphosphate hydrolases"/>
    <property type="match status" value="1"/>
</dbReference>
<dbReference type="InterPro" id="IPR027417">
    <property type="entry name" value="P-loop_NTPase"/>
</dbReference>
<keyword evidence="6" id="KW-1185">Reference proteome</keyword>
<name>A0A8J1TAQ8_OWEFU</name>
<sequence>YMSTTEARDKFLLNPVEFLPKDKPLEAPPVRLFIMGPKGSGKSLHGRHLARKLGLFHIKFRDRLQELIIAKTKKKIGPEYEEDNEEEEEEEEPESAITNPDGTPMKEEEKEGVKTDEEKAEATEPEKTEAEEEKKEEEEEEVELTEDEEAIKSNLADEEPLGEEVLNNIVPQWWNKEPFKSTGFVLEGFPRTQDEVRYLGELGLFPDAA</sequence>
<feature type="compositionally biased region" description="Acidic residues" evidence="4">
    <location>
        <begin position="79"/>
        <end position="94"/>
    </location>
</feature>
<keyword evidence="3" id="KW-0418">Kinase</keyword>
<protein>
    <submittedName>
        <fullName evidence="5">Uncharacterized protein</fullName>
    </submittedName>
</protein>
<evidence type="ECO:0000256" key="3">
    <source>
        <dbReference type="ARBA" id="ARBA00022777"/>
    </source>
</evidence>
<comment type="caution">
    <text evidence="5">The sequence shown here is derived from an EMBL/GenBank/DDBJ whole genome shotgun (WGS) entry which is preliminary data.</text>
</comment>
<feature type="region of interest" description="Disordered" evidence="4">
    <location>
        <begin position="77"/>
        <end position="159"/>
    </location>
</feature>
<feature type="non-terminal residue" evidence="5">
    <location>
        <position position="209"/>
    </location>
</feature>
<dbReference type="PANTHER" id="PTHR23359">
    <property type="entry name" value="NUCLEOTIDE KINASE"/>
    <property type="match status" value="1"/>
</dbReference>
<dbReference type="EMBL" id="CAIIXF020000011">
    <property type="protein sequence ID" value="CAH1800209.1"/>
    <property type="molecule type" value="Genomic_DNA"/>
</dbReference>
<organism evidence="5 6">
    <name type="scientific">Owenia fusiformis</name>
    <name type="common">Polychaete worm</name>
    <dbReference type="NCBI Taxonomy" id="6347"/>
    <lineage>
        <taxon>Eukaryota</taxon>
        <taxon>Metazoa</taxon>
        <taxon>Spiralia</taxon>
        <taxon>Lophotrochozoa</taxon>
        <taxon>Annelida</taxon>
        <taxon>Polychaeta</taxon>
        <taxon>Sedentaria</taxon>
        <taxon>Canalipalpata</taxon>
        <taxon>Sabellida</taxon>
        <taxon>Oweniida</taxon>
        <taxon>Oweniidae</taxon>
        <taxon>Owenia</taxon>
    </lineage>
</organism>
<dbReference type="Gene3D" id="3.40.50.300">
    <property type="entry name" value="P-loop containing nucleotide triphosphate hydrolases"/>
    <property type="match status" value="1"/>
</dbReference>
<evidence type="ECO:0000256" key="4">
    <source>
        <dbReference type="SAM" id="MobiDB-lite"/>
    </source>
</evidence>
<evidence type="ECO:0000256" key="1">
    <source>
        <dbReference type="ARBA" id="ARBA00022679"/>
    </source>
</evidence>